<organism evidence="2 3">
    <name type="scientific">Halomicrobium zhouii</name>
    <dbReference type="NCBI Taxonomy" id="767519"/>
    <lineage>
        <taxon>Archaea</taxon>
        <taxon>Methanobacteriati</taxon>
        <taxon>Methanobacteriota</taxon>
        <taxon>Stenosarchaea group</taxon>
        <taxon>Halobacteria</taxon>
        <taxon>Halobacteriales</taxon>
        <taxon>Haloarculaceae</taxon>
        <taxon>Halomicrobium</taxon>
    </lineage>
</organism>
<dbReference type="STRING" id="767519.SAMN05216559_1066"/>
<feature type="compositionally biased region" description="Acidic residues" evidence="1">
    <location>
        <begin position="120"/>
        <end position="130"/>
    </location>
</feature>
<reference evidence="2 3" key="1">
    <citation type="submission" date="2016-10" db="EMBL/GenBank/DDBJ databases">
        <authorList>
            <person name="de Groot N.N."/>
        </authorList>
    </citation>
    <scope>NUCLEOTIDE SEQUENCE [LARGE SCALE GENOMIC DNA]</scope>
    <source>
        <strain evidence="2 3">CGMCC 1.10457</strain>
    </source>
</reference>
<name>A0A1I6KN45_9EURY</name>
<feature type="region of interest" description="Disordered" evidence="1">
    <location>
        <begin position="59"/>
        <end position="199"/>
    </location>
</feature>
<evidence type="ECO:0000313" key="3">
    <source>
        <dbReference type="Proteomes" id="UP000199062"/>
    </source>
</evidence>
<evidence type="ECO:0000313" key="2">
    <source>
        <dbReference type="EMBL" id="SFR92408.1"/>
    </source>
</evidence>
<sequence>MEQLSSCYFCGAALDASLDEYPVVPKDLHPTTDDQKTVVLCQGCRQKLGTVVETIVSVVESPESADPADDRTPDSADSSAGEDPLADEGWVDAGELSSSGSADTGGAAAAADGHATGDASTEEVDDDGSDDVTYTTSTAAGGRRSVSGNAESIRDDSGPSDGNGGGSTDASEGTEASGDTGGNGGEAGDGRPSMTALENTKVMRLLQNREFPVDRAEIKAVAVNAYDMSESQFDTVVDAAVDRGLIGEQNGQIVDGN</sequence>
<accession>A0A1I6KN45</accession>
<dbReference type="AlphaFoldDB" id="A0A1I6KN45"/>
<dbReference type="Proteomes" id="UP000199062">
    <property type="component" value="Unassembled WGS sequence"/>
</dbReference>
<evidence type="ECO:0000256" key="1">
    <source>
        <dbReference type="SAM" id="MobiDB-lite"/>
    </source>
</evidence>
<feature type="compositionally biased region" description="Low complexity" evidence="1">
    <location>
        <begin position="97"/>
        <end position="119"/>
    </location>
</feature>
<gene>
    <name evidence="2" type="ORF">SAMN05216559_1066</name>
</gene>
<dbReference type="OrthoDB" id="204261at2157"/>
<keyword evidence="3" id="KW-1185">Reference proteome</keyword>
<dbReference type="RefSeq" id="WP_089814563.1">
    <property type="nucleotide sequence ID" value="NZ_FOZK01000001.1"/>
</dbReference>
<proteinExistence type="predicted"/>
<dbReference type="EMBL" id="FOZK01000001">
    <property type="protein sequence ID" value="SFR92408.1"/>
    <property type="molecule type" value="Genomic_DNA"/>
</dbReference>
<protein>
    <submittedName>
        <fullName evidence="2">Uncharacterized protein</fullName>
    </submittedName>
</protein>